<evidence type="ECO:0000313" key="1">
    <source>
        <dbReference type="EMBL" id="TFH95546.1"/>
    </source>
</evidence>
<comment type="caution">
    <text evidence="1">The sequence shown here is derived from an EMBL/GenBank/DDBJ whole genome shotgun (WGS) entry which is preliminary data.</text>
</comment>
<dbReference type="RefSeq" id="WP_134849993.1">
    <property type="nucleotide sequence ID" value="NZ_CP197400.1"/>
</dbReference>
<dbReference type="AlphaFoldDB" id="A0A4Y8WPJ8"/>
<gene>
    <name evidence="1" type="ORF">E4P47_04265</name>
</gene>
<reference evidence="1 2" key="1">
    <citation type="submission" date="2019-03" db="EMBL/GenBank/DDBJ databases">
        <title>Porphyromonas levii Isolated from the Uterus of Dairy Cows.</title>
        <authorList>
            <person name="Francis A.M."/>
        </authorList>
    </citation>
    <scope>NUCLEOTIDE SEQUENCE [LARGE SCALE GENOMIC DNA]</scope>
    <source>
        <strain evidence="1 2">AF5678</strain>
    </source>
</reference>
<protein>
    <submittedName>
        <fullName evidence="1">Uncharacterized protein</fullName>
    </submittedName>
</protein>
<keyword evidence="2" id="KW-1185">Reference proteome</keyword>
<evidence type="ECO:0000313" key="2">
    <source>
        <dbReference type="Proteomes" id="UP000297225"/>
    </source>
</evidence>
<accession>A0A4Y8WPJ8</accession>
<dbReference type="Proteomes" id="UP000297225">
    <property type="component" value="Unassembled WGS sequence"/>
</dbReference>
<organism evidence="1 2">
    <name type="scientific">Porphyromonas levii</name>
    <dbReference type="NCBI Taxonomy" id="28114"/>
    <lineage>
        <taxon>Bacteria</taxon>
        <taxon>Pseudomonadati</taxon>
        <taxon>Bacteroidota</taxon>
        <taxon>Bacteroidia</taxon>
        <taxon>Bacteroidales</taxon>
        <taxon>Porphyromonadaceae</taxon>
        <taxon>Porphyromonas</taxon>
    </lineage>
</organism>
<proteinExistence type="predicted"/>
<sequence length="88" mass="10141">MNIRLNEVTDNATLKEVISQAIGELRIIVLNEMIATNDEQRRAELREQQDILEYESRVVLGDDEIARSVQDKALRLYSPMLKSYYGAN</sequence>
<dbReference type="EMBL" id="SPNC01000046">
    <property type="protein sequence ID" value="TFH95546.1"/>
    <property type="molecule type" value="Genomic_DNA"/>
</dbReference>
<dbReference type="OrthoDB" id="1014808at2"/>
<name>A0A4Y8WPJ8_9PORP</name>